<dbReference type="RefSeq" id="WP_155045614.1">
    <property type="nucleotide sequence ID" value="NZ_WMIH01000016.1"/>
</dbReference>
<accession>A0A6L6IZ19</accession>
<keyword evidence="2" id="KW-1185">Reference proteome</keyword>
<dbReference type="EMBL" id="WMII01000016">
    <property type="protein sequence ID" value="MTH65736.1"/>
    <property type="molecule type" value="Genomic_DNA"/>
</dbReference>
<dbReference type="AlphaFoldDB" id="A0A6L6IZ19"/>
<comment type="caution">
    <text evidence="1">The sequence shown here is derived from an EMBL/GenBank/DDBJ whole genome shotgun (WGS) entry which is preliminary data.</text>
</comment>
<sequence length="484" mass="53274">MVQHNENFERFPREYAQLTSDQKAALAWRSIIRMLPQGLRRLHANNSIRVLRQALVAQLFMAGRAEITTLERAANATRPSFDGYWSTSSDRPAVDRAANDMCKCLVGNDGAGFGPPSMVIASTGISNLVPESHFILDDIRQIRASAADAWQKAPTELPEILPLTPEHTSGLVPEQEGRHLHPFWNKWYQSVIAGTAPNWSLINRIAQIDDAAWEEGAATLDKAIDDAVDDLSIAMTENGETVEINPETGKLRLVPTADLPEEMGIYVRRKMLKAIAVFEQPLPQSYRALTPDLAMLQCAVEDAQNLPVELYDACSSALLRLALRAEQGECPPVDGDPLLADYRNRLRDAGADILGSNAEARRVLERRQAITDNDELIKGCDTINEVVATVAPLLEGRLAETLPQDAAIATDPNSDPAERRSASFRLSGRLLRILRFTAAIAIGAGLTFRALTKGAELLEAMQFLAGNPIVKDAQRIIYEMLNLR</sequence>
<evidence type="ECO:0000313" key="1">
    <source>
        <dbReference type="EMBL" id="MTH65736.1"/>
    </source>
</evidence>
<reference evidence="1 2" key="1">
    <citation type="submission" date="2019-11" db="EMBL/GenBank/DDBJ databases">
        <authorList>
            <person name="Dong K."/>
        </authorList>
    </citation>
    <scope>NUCLEOTIDE SEQUENCE [LARGE SCALE GENOMIC DNA]</scope>
    <source>
        <strain evidence="1 2">DK608</strain>
    </source>
</reference>
<gene>
    <name evidence="1" type="ORF">GL284_15805</name>
</gene>
<protein>
    <submittedName>
        <fullName evidence="1">Uncharacterized protein</fullName>
    </submittedName>
</protein>
<evidence type="ECO:0000313" key="2">
    <source>
        <dbReference type="Proteomes" id="UP000478740"/>
    </source>
</evidence>
<name>A0A6L6IZ19_9RHOB</name>
<dbReference type="Proteomes" id="UP000478740">
    <property type="component" value="Unassembled WGS sequence"/>
</dbReference>
<proteinExistence type="predicted"/>
<organism evidence="1 2">
    <name type="scientific">Paracoccus shanxieyensis</name>
    <dbReference type="NCBI Taxonomy" id="2675752"/>
    <lineage>
        <taxon>Bacteria</taxon>
        <taxon>Pseudomonadati</taxon>
        <taxon>Pseudomonadota</taxon>
        <taxon>Alphaproteobacteria</taxon>
        <taxon>Rhodobacterales</taxon>
        <taxon>Paracoccaceae</taxon>
        <taxon>Paracoccus</taxon>
    </lineage>
</organism>